<dbReference type="SMART" id="SM00343">
    <property type="entry name" value="ZnF_C2HC"/>
    <property type="match status" value="2"/>
</dbReference>
<evidence type="ECO:0000259" key="3">
    <source>
        <dbReference type="PROSITE" id="PS50158"/>
    </source>
</evidence>
<dbReference type="InterPro" id="IPR036875">
    <property type="entry name" value="Znf_CCHC_sf"/>
</dbReference>
<gene>
    <name evidence="4" type="ORF">TBRA_LOCUS331</name>
</gene>
<evidence type="ECO:0000313" key="5">
    <source>
        <dbReference type="Proteomes" id="UP000479190"/>
    </source>
</evidence>
<feature type="domain" description="CCHC-type" evidence="3">
    <location>
        <begin position="1071"/>
        <end position="1086"/>
    </location>
</feature>
<dbReference type="GO" id="GO:0008270">
    <property type="term" value="F:zinc ion binding"/>
    <property type="evidence" value="ECO:0007669"/>
    <property type="project" value="UniProtKB-KW"/>
</dbReference>
<dbReference type="EMBL" id="CADCXV010000076">
    <property type="protein sequence ID" value="CAB0028108.1"/>
    <property type="molecule type" value="Genomic_DNA"/>
</dbReference>
<dbReference type="PANTHER" id="PTHR15361">
    <property type="entry name" value="RAD51/NUKS-INTERACTING PROTEIN"/>
    <property type="match status" value="1"/>
</dbReference>
<dbReference type="GO" id="GO:0000724">
    <property type="term" value="P:double-strand break repair via homologous recombination"/>
    <property type="evidence" value="ECO:0007669"/>
    <property type="project" value="TreeGrafter"/>
</dbReference>
<dbReference type="InterPro" id="IPR001878">
    <property type="entry name" value="Znf_CCHC"/>
</dbReference>
<dbReference type="GO" id="GO:0036297">
    <property type="term" value="P:interstrand cross-link repair"/>
    <property type="evidence" value="ECO:0007669"/>
    <property type="project" value="TreeGrafter"/>
</dbReference>
<feature type="compositionally biased region" description="Basic and acidic residues" evidence="2">
    <location>
        <begin position="398"/>
        <end position="410"/>
    </location>
</feature>
<feature type="compositionally biased region" description="Basic residues" evidence="2">
    <location>
        <begin position="1013"/>
        <end position="1025"/>
    </location>
</feature>
<keyword evidence="1" id="KW-0479">Metal-binding</keyword>
<sequence>MEAETNCKLVHQAHHVCLKQALRQPRRKWRLLVDRLRWDLFFGHTLVQALLRSPSCFSEQYKTSSGLQQSSYALDTCIRRSIHYSVHLWDRSIPTRHFVVNLVISKCMVSMLKLFLHKRVASQFTAVKQTKNKKCLVHLVAAKIECACWRFSRRTKPLSVPSDDPADPARPVHVRGRQTGPEESSVLRDPGDEVVHPCGLGPRVRVSVNIELIYYSTFRAGPRTTTQLACPPSVIPDPGRRRASARLARRSSTKPARTWRNRHGRCARGSHRHKWRPERGAVGMLERDDQVYQRTLRAAQRDEITRSVAEWVNALTDEQVSAELQQRSLIVSPEKEINRDRLLRALCYSVDKHCRMQWDTTRDGVLPVFMPATSITPSKGAIKRPSTTDKQTNKSRKSPKDRSRSEETRTRIFTSRAATPRPKGHESALTGGLPAPLIPSINMWPAPEELTRGAPADSAAAANDILPSIELTPPETRRRESESRGNAFSRSPKRSDSEMSDGAPTVVQVPPSQPSTTDNLLRALIHEIRTLSLNQADQLLAINMRLDQELVHRTSSNASRRSSHCSRQNSGKSESDASRTPSSSKKRASDRRQRDPTTPHDGASPAVEASRSETQVPKEQRHAGGDARRDVDTTPKRTENRKNSKKSESVAETSSSPGESDTRRSKKSSLSSSSSTSDGGKSRASRKSKKTRKLKKRDTSSSSSSDDEEVRASRKKTKKKTHKKKKDRSSSSSTASSSSSTSCASASSESSPSESSSSDDSSSDSDASRHRRKGKHHSKKKTASKKAKHGTAKRDEPRRSDEHIMKRLQNWKISFAGGDRAKAEMFITRLAKCSAGTSVDDQRLIDAVQATLSGEADLWYRAARPSFKSWERFEGSFRKMFIGKLGEFKLLQELRNRKQGEEESIVTFIVYFNFYLSHLTEKPSRREQVKIAWNNIRPAYRSALCNRMPRSLKAIQKAGERYEEALAISGNSKRSESETILPLPPKPPRQTHKVAAVSEVDEENSAAKETRRAKPKKKRTPKKKRDKTEESVAAVQNAPKQTTGPGQQQQATTNAASGAARGNNSRFVGACFTCQETGHRASECPQRRCFRCQETGHLSPQCPRAPSTSCQVCGTPNAEFRNCERCAPYRQAWGKRQRGGGRTVRCPAPQRSPN</sequence>
<dbReference type="InterPro" id="IPR052003">
    <property type="entry name" value="HR_DNA-Binding_Protein"/>
</dbReference>
<keyword evidence="1" id="KW-0863">Zinc-finger</keyword>
<feature type="domain" description="CCHC-type" evidence="3">
    <location>
        <begin position="1087"/>
        <end position="1104"/>
    </location>
</feature>
<keyword evidence="1" id="KW-0862">Zinc</keyword>
<evidence type="ECO:0000313" key="4">
    <source>
        <dbReference type="EMBL" id="CAB0028108.1"/>
    </source>
</evidence>
<keyword evidence="5" id="KW-1185">Reference proteome</keyword>
<feature type="region of interest" description="Disordered" evidence="2">
    <location>
        <begin position="158"/>
        <end position="192"/>
    </location>
</feature>
<name>A0A6H5HTG0_9HYME</name>
<protein>
    <recommendedName>
        <fullName evidence="3">CCHC-type domain-containing protein</fullName>
    </recommendedName>
</protein>
<dbReference type="GO" id="GO:0003690">
    <property type="term" value="F:double-stranded DNA binding"/>
    <property type="evidence" value="ECO:0007669"/>
    <property type="project" value="TreeGrafter"/>
</dbReference>
<feature type="compositionally biased region" description="Low complexity" evidence="2">
    <location>
        <begin position="504"/>
        <end position="516"/>
    </location>
</feature>
<feature type="region of interest" description="Disordered" evidence="2">
    <location>
        <begin position="1134"/>
        <end position="1154"/>
    </location>
</feature>
<feature type="compositionally biased region" description="Polar residues" evidence="2">
    <location>
        <begin position="650"/>
        <end position="659"/>
    </location>
</feature>
<dbReference type="AlphaFoldDB" id="A0A6H5HTG0"/>
<evidence type="ECO:0000256" key="1">
    <source>
        <dbReference type="PROSITE-ProRule" id="PRU00047"/>
    </source>
</evidence>
<feature type="region of interest" description="Disordered" evidence="2">
    <location>
        <begin position="375"/>
        <end position="436"/>
    </location>
</feature>
<feature type="compositionally biased region" description="Basic and acidic residues" evidence="2">
    <location>
        <begin position="792"/>
        <end position="804"/>
    </location>
</feature>
<feature type="compositionally biased region" description="Basic residues" evidence="2">
    <location>
        <begin position="769"/>
        <end position="791"/>
    </location>
</feature>
<feature type="compositionally biased region" description="Low complexity" evidence="2">
    <location>
        <begin position="730"/>
        <end position="760"/>
    </location>
</feature>
<dbReference type="Pfam" id="PF00098">
    <property type="entry name" value="zf-CCHC"/>
    <property type="match status" value="2"/>
</dbReference>
<organism evidence="4 5">
    <name type="scientific">Trichogramma brassicae</name>
    <dbReference type="NCBI Taxonomy" id="86971"/>
    <lineage>
        <taxon>Eukaryota</taxon>
        <taxon>Metazoa</taxon>
        <taxon>Ecdysozoa</taxon>
        <taxon>Arthropoda</taxon>
        <taxon>Hexapoda</taxon>
        <taxon>Insecta</taxon>
        <taxon>Pterygota</taxon>
        <taxon>Neoptera</taxon>
        <taxon>Endopterygota</taxon>
        <taxon>Hymenoptera</taxon>
        <taxon>Apocrita</taxon>
        <taxon>Proctotrupomorpha</taxon>
        <taxon>Chalcidoidea</taxon>
        <taxon>Trichogrammatidae</taxon>
        <taxon>Trichogramma</taxon>
    </lineage>
</organism>
<feature type="compositionally biased region" description="Basic residues" evidence="2">
    <location>
        <begin position="713"/>
        <end position="727"/>
    </location>
</feature>
<accession>A0A6H5HTG0</accession>
<feature type="compositionally biased region" description="Low complexity" evidence="2">
    <location>
        <begin position="668"/>
        <end position="679"/>
    </location>
</feature>
<feature type="region of interest" description="Disordered" evidence="2">
    <location>
        <begin position="967"/>
        <end position="1062"/>
    </location>
</feature>
<dbReference type="PANTHER" id="PTHR15361:SF5">
    <property type="entry name" value="C3H1-TYPE DOMAIN-CONTAINING PROTEIN"/>
    <property type="match status" value="1"/>
</dbReference>
<feature type="compositionally biased region" description="Low complexity" evidence="2">
    <location>
        <begin position="1041"/>
        <end position="1062"/>
    </location>
</feature>
<feature type="compositionally biased region" description="Basic residues" evidence="2">
    <location>
        <begin position="683"/>
        <end position="696"/>
    </location>
</feature>
<dbReference type="SUPFAM" id="SSF57756">
    <property type="entry name" value="Retrovirus zinc finger-like domains"/>
    <property type="match status" value="1"/>
</dbReference>
<proteinExistence type="predicted"/>
<dbReference type="OrthoDB" id="3863715at2759"/>
<evidence type="ECO:0000256" key="2">
    <source>
        <dbReference type="SAM" id="MobiDB-lite"/>
    </source>
</evidence>
<dbReference type="Gene3D" id="4.10.60.10">
    <property type="entry name" value="Zinc finger, CCHC-type"/>
    <property type="match status" value="2"/>
</dbReference>
<dbReference type="PROSITE" id="PS50158">
    <property type="entry name" value="ZF_CCHC"/>
    <property type="match status" value="2"/>
</dbReference>
<reference evidence="4 5" key="1">
    <citation type="submission" date="2020-02" db="EMBL/GenBank/DDBJ databases">
        <authorList>
            <person name="Ferguson B K."/>
        </authorList>
    </citation>
    <scope>NUCLEOTIDE SEQUENCE [LARGE SCALE GENOMIC DNA]</scope>
</reference>
<feature type="region of interest" description="Disordered" evidence="2">
    <location>
        <begin position="463"/>
        <end position="516"/>
    </location>
</feature>
<feature type="region of interest" description="Disordered" evidence="2">
    <location>
        <begin position="553"/>
        <end position="804"/>
    </location>
</feature>
<feature type="compositionally biased region" description="Basic and acidic residues" evidence="2">
    <location>
        <begin position="616"/>
        <end position="649"/>
    </location>
</feature>
<dbReference type="Proteomes" id="UP000479190">
    <property type="component" value="Unassembled WGS sequence"/>
</dbReference>
<feature type="compositionally biased region" description="Polar residues" evidence="2">
    <location>
        <begin position="568"/>
        <end position="583"/>
    </location>
</feature>
<dbReference type="GO" id="GO:0003697">
    <property type="term" value="F:single-stranded DNA binding"/>
    <property type="evidence" value="ECO:0007669"/>
    <property type="project" value="TreeGrafter"/>
</dbReference>